<evidence type="ECO:0000256" key="1">
    <source>
        <dbReference type="ARBA" id="ARBA00022491"/>
    </source>
</evidence>
<feature type="domain" description="N-acetyltransferase" evidence="7">
    <location>
        <begin position="36"/>
        <end position="158"/>
    </location>
</feature>
<proteinExistence type="predicted"/>
<evidence type="ECO:0000259" key="7">
    <source>
        <dbReference type="Pfam" id="PF00583"/>
    </source>
</evidence>
<sequence length="179" mass="20790">MTKNNIDIASIRSAPLSKDSMKDVGLFDCSDQPNVEDFLKRDALRLEECNACRTILYYYNNRLIGFYTLFTDYVNLVNSKRMSEGWRDVSTAMKSQHFPAIRLHYLGIDMKYRNKGLGALLLLFALDTCIYISEYVGFNFIILEALKESVGFFERQNFSKVKLHNELHVMAIKLDDIKF</sequence>
<keyword evidence="6" id="KW-0472">Membrane</keyword>
<comment type="catalytic activity">
    <reaction evidence="5">
        <text>glycyl-tRNA(Gly) + acetyl-CoA = N-acetylglycyl-tRNA(Gly) + CoA + H(+)</text>
        <dbReference type="Rhea" id="RHEA:81867"/>
        <dbReference type="Rhea" id="RHEA-COMP:9683"/>
        <dbReference type="Rhea" id="RHEA-COMP:19766"/>
        <dbReference type="ChEBI" id="CHEBI:15378"/>
        <dbReference type="ChEBI" id="CHEBI:57287"/>
        <dbReference type="ChEBI" id="CHEBI:57288"/>
        <dbReference type="ChEBI" id="CHEBI:78522"/>
        <dbReference type="ChEBI" id="CHEBI:232036"/>
    </reaction>
</comment>
<keyword evidence="9" id="KW-1185">Reference proteome</keyword>
<dbReference type="Gene3D" id="3.40.630.30">
    <property type="match status" value="1"/>
</dbReference>
<comment type="caution">
    <text evidence="8">The sequence shown here is derived from an EMBL/GenBank/DDBJ whole genome shotgun (WGS) entry which is preliminary data.</text>
</comment>
<dbReference type="InterPro" id="IPR000182">
    <property type="entry name" value="GNAT_dom"/>
</dbReference>
<dbReference type="Pfam" id="PF00583">
    <property type="entry name" value="Acetyltransf_1"/>
    <property type="match status" value="1"/>
</dbReference>
<dbReference type="PANTHER" id="PTHR36449:SF1">
    <property type="entry name" value="ACETYLTRANSFERASE"/>
    <property type="match status" value="1"/>
</dbReference>
<dbReference type="EMBL" id="BAAADS010000018">
    <property type="protein sequence ID" value="GAA0607977.1"/>
    <property type="molecule type" value="Genomic_DNA"/>
</dbReference>
<protein>
    <recommendedName>
        <fullName evidence="7">N-acetyltransferase domain-containing protein</fullName>
    </recommendedName>
</protein>
<dbReference type="SUPFAM" id="SSF55729">
    <property type="entry name" value="Acyl-CoA N-acyltransferases (Nat)"/>
    <property type="match status" value="1"/>
</dbReference>
<dbReference type="Proteomes" id="UP001500866">
    <property type="component" value="Unassembled WGS sequence"/>
</dbReference>
<evidence type="ECO:0000256" key="6">
    <source>
        <dbReference type="SAM" id="Phobius"/>
    </source>
</evidence>
<keyword evidence="6" id="KW-1133">Transmembrane helix</keyword>
<keyword evidence="4" id="KW-0012">Acyltransferase</keyword>
<evidence type="ECO:0000313" key="9">
    <source>
        <dbReference type="Proteomes" id="UP001500866"/>
    </source>
</evidence>
<dbReference type="InterPro" id="IPR016181">
    <property type="entry name" value="Acyl_CoA_acyltransferase"/>
</dbReference>
<keyword evidence="6" id="KW-0812">Transmembrane</keyword>
<gene>
    <name evidence="8" type="ORF">GCM10009001_26660</name>
</gene>
<evidence type="ECO:0000256" key="4">
    <source>
        <dbReference type="ARBA" id="ARBA00023315"/>
    </source>
</evidence>
<keyword evidence="1" id="KW-0678">Repressor</keyword>
<organism evidence="8 9">
    <name type="scientific">Virgibacillus siamensis</name>
    <dbReference type="NCBI Taxonomy" id="480071"/>
    <lineage>
        <taxon>Bacteria</taxon>
        <taxon>Bacillati</taxon>
        <taxon>Bacillota</taxon>
        <taxon>Bacilli</taxon>
        <taxon>Bacillales</taxon>
        <taxon>Bacillaceae</taxon>
        <taxon>Virgibacillus</taxon>
    </lineage>
</organism>
<dbReference type="RefSeq" id="WP_343814019.1">
    <property type="nucleotide sequence ID" value="NZ_BAAADS010000018.1"/>
</dbReference>
<accession>A0ABP3RI47</accession>
<dbReference type="PANTHER" id="PTHR36449">
    <property type="entry name" value="ACETYLTRANSFERASE-RELATED"/>
    <property type="match status" value="1"/>
</dbReference>
<evidence type="ECO:0000256" key="5">
    <source>
        <dbReference type="ARBA" id="ARBA00049880"/>
    </source>
</evidence>
<evidence type="ECO:0000256" key="3">
    <source>
        <dbReference type="ARBA" id="ARBA00022679"/>
    </source>
</evidence>
<feature type="transmembrane region" description="Helical" evidence="6">
    <location>
        <begin position="120"/>
        <end position="143"/>
    </location>
</feature>
<reference evidence="9" key="1">
    <citation type="journal article" date="2019" name="Int. J. Syst. Evol. Microbiol.">
        <title>The Global Catalogue of Microorganisms (GCM) 10K type strain sequencing project: providing services to taxonomists for standard genome sequencing and annotation.</title>
        <authorList>
            <consortium name="The Broad Institute Genomics Platform"/>
            <consortium name="The Broad Institute Genome Sequencing Center for Infectious Disease"/>
            <person name="Wu L."/>
            <person name="Ma J."/>
        </authorList>
    </citation>
    <scope>NUCLEOTIDE SEQUENCE [LARGE SCALE GENOMIC DNA]</scope>
    <source>
        <strain evidence="9">JCM 15395</strain>
    </source>
</reference>
<evidence type="ECO:0000313" key="8">
    <source>
        <dbReference type="EMBL" id="GAA0607977.1"/>
    </source>
</evidence>
<keyword evidence="2" id="KW-1277">Toxin-antitoxin system</keyword>
<evidence type="ECO:0000256" key="2">
    <source>
        <dbReference type="ARBA" id="ARBA00022649"/>
    </source>
</evidence>
<keyword evidence="3" id="KW-0808">Transferase</keyword>
<name>A0ABP3RI47_9BACI</name>